<protein>
    <submittedName>
        <fullName evidence="2">Uncharacterized protein</fullName>
    </submittedName>
</protein>
<reference evidence="3" key="1">
    <citation type="submission" date="2016-10" db="EMBL/GenBank/DDBJ databases">
        <authorList>
            <person name="Varghese N."/>
            <person name="Submissions S."/>
        </authorList>
    </citation>
    <scope>NUCLEOTIDE SEQUENCE [LARGE SCALE GENOMIC DNA]</scope>
    <source>
        <strain evidence="3">DSM 3669</strain>
    </source>
</reference>
<sequence>MTKTIILMIIIYLVLTKIMNRDGRDRSPRTTIPGSNRTGRDPSPAGPRGVPERGTDDAPLAGPWNRMPGPEADVPLPGPWNKFPAPEEADMPLPGPWDRGPVDAGRDTDRGRVDRDREPEPMPEKRQPCENTGLGTGRRDPDEVKPFEEGPRRLPDRAAVSKLDKKTGDAKGAVSESACRERKRCRSRNPLAAVLNDRSALAGSMVLGEVIGSRGGRRRK</sequence>
<dbReference type="AlphaFoldDB" id="A0A1I6D2X8"/>
<organism evidence="2 3">
    <name type="scientific">Desulfoscipio geothermicus DSM 3669</name>
    <dbReference type="NCBI Taxonomy" id="1121426"/>
    <lineage>
        <taxon>Bacteria</taxon>
        <taxon>Bacillati</taxon>
        <taxon>Bacillota</taxon>
        <taxon>Clostridia</taxon>
        <taxon>Eubacteriales</taxon>
        <taxon>Desulfallaceae</taxon>
        <taxon>Desulfoscipio</taxon>
    </lineage>
</organism>
<name>A0A1I6D2X8_9FIRM</name>
<dbReference type="Proteomes" id="UP000199584">
    <property type="component" value="Unassembled WGS sequence"/>
</dbReference>
<feature type="compositionally biased region" description="Basic and acidic residues" evidence="1">
    <location>
        <begin position="100"/>
        <end position="128"/>
    </location>
</feature>
<dbReference type="EMBL" id="FOYM01000004">
    <property type="protein sequence ID" value="SFQ99805.1"/>
    <property type="molecule type" value="Genomic_DNA"/>
</dbReference>
<evidence type="ECO:0000313" key="3">
    <source>
        <dbReference type="Proteomes" id="UP000199584"/>
    </source>
</evidence>
<dbReference type="OrthoDB" id="1808762at2"/>
<feature type="compositionally biased region" description="Basic and acidic residues" evidence="1">
    <location>
        <begin position="137"/>
        <end position="156"/>
    </location>
</feature>
<dbReference type="STRING" id="39060.SAMN05660706_104175"/>
<feature type="region of interest" description="Disordered" evidence="1">
    <location>
        <begin position="23"/>
        <end position="185"/>
    </location>
</feature>
<keyword evidence="3" id="KW-1185">Reference proteome</keyword>
<evidence type="ECO:0000313" key="2">
    <source>
        <dbReference type="EMBL" id="SFQ99805.1"/>
    </source>
</evidence>
<accession>A0A1I6D2X8</accession>
<gene>
    <name evidence="2" type="ORF">SAMN05660706_104175</name>
</gene>
<dbReference type="RefSeq" id="WP_092482168.1">
    <property type="nucleotide sequence ID" value="NZ_FOYM01000004.1"/>
</dbReference>
<proteinExistence type="predicted"/>
<evidence type="ECO:0000256" key="1">
    <source>
        <dbReference type="SAM" id="MobiDB-lite"/>
    </source>
</evidence>